<keyword evidence="1 4" id="KW-0489">Methyltransferase</keyword>
<dbReference type="GO" id="GO:0008170">
    <property type="term" value="F:N-methyltransferase activity"/>
    <property type="evidence" value="ECO:0007669"/>
    <property type="project" value="InterPro"/>
</dbReference>
<dbReference type="PANTHER" id="PTHR13370">
    <property type="entry name" value="RNA METHYLASE-RELATED"/>
    <property type="match status" value="1"/>
</dbReference>
<dbReference type="PRINTS" id="PR00508">
    <property type="entry name" value="S21N4MTFRASE"/>
</dbReference>
<dbReference type="PANTHER" id="PTHR13370:SF3">
    <property type="entry name" value="TRNA (GUANINE(10)-N2)-METHYLTRANSFERASE HOMOLOG"/>
    <property type="match status" value="1"/>
</dbReference>
<keyword evidence="2" id="KW-0808">Transferase</keyword>
<evidence type="ECO:0000313" key="4">
    <source>
        <dbReference type="EMBL" id="DAG05108.1"/>
    </source>
</evidence>
<reference evidence="4" key="1">
    <citation type="journal article" date="2021" name="Proc. Natl. Acad. Sci. U.S.A.">
        <title>A Catalog of Tens of Thousands of Viruses from Human Metagenomes Reveals Hidden Associations with Chronic Diseases.</title>
        <authorList>
            <person name="Tisza M.J."/>
            <person name="Buck C.B."/>
        </authorList>
    </citation>
    <scope>NUCLEOTIDE SEQUENCE</scope>
    <source>
        <strain evidence="4">CtE3x18</strain>
    </source>
</reference>
<protein>
    <submittedName>
        <fullName evidence="4">Adenine-specific methyltransferase</fullName>
    </submittedName>
</protein>
<evidence type="ECO:0000256" key="2">
    <source>
        <dbReference type="ARBA" id="ARBA00022679"/>
    </source>
</evidence>
<proteinExistence type="predicted"/>
<accession>A0A8S5VEG7</accession>
<dbReference type="SUPFAM" id="SSF53335">
    <property type="entry name" value="S-adenosyl-L-methionine-dependent methyltransferases"/>
    <property type="match status" value="1"/>
</dbReference>
<feature type="domain" description="DNA methylase N-4/N-6" evidence="3">
    <location>
        <begin position="2"/>
        <end position="141"/>
    </location>
</feature>
<dbReference type="InterPro" id="IPR029063">
    <property type="entry name" value="SAM-dependent_MTases_sf"/>
</dbReference>
<dbReference type="Gene3D" id="3.40.50.150">
    <property type="entry name" value="Vaccinia Virus protein VP39"/>
    <property type="match status" value="1"/>
</dbReference>
<sequence>MKDNTPLYMFCGSDKVDFFKQEVEKCFTVKNLIVWDKGNHTAGDLGAQYGKRYEFIIYANKGRATFQPDMPRLEDIWHFPKVAGKEQIHQNQKPTNLLSQIINQHTKEGDLILDPFAGSCSTAVAAYRLKRDYIGFEIDPVEYAAGTKWLDAVRSQMSIFDFM</sequence>
<dbReference type="GO" id="GO:0032259">
    <property type="term" value="P:methylation"/>
    <property type="evidence" value="ECO:0007669"/>
    <property type="project" value="UniProtKB-KW"/>
</dbReference>
<dbReference type="InterPro" id="IPR001091">
    <property type="entry name" value="RM_Methyltransferase"/>
</dbReference>
<dbReference type="InterPro" id="IPR002941">
    <property type="entry name" value="DNA_methylase_N4/N6"/>
</dbReference>
<dbReference type="Pfam" id="PF01555">
    <property type="entry name" value="N6_N4_Mtase"/>
    <property type="match status" value="1"/>
</dbReference>
<dbReference type="GO" id="GO:0003677">
    <property type="term" value="F:DNA binding"/>
    <property type="evidence" value="ECO:0007669"/>
    <property type="project" value="InterPro"/>
</dbReference>
<evidence type="ECO:0000259" key="3">
    <source>
        <dbReference type="Pfam" id="PF01555"/>
    </source>
</evidence>
<evidence type="ECO:0000256" key="1">
    <source>
        <dbReference type="ARBA" id="ARBA00022603"/>
    </source>
</evidence>
<name>A0A8S5VEG7_9CAUD</name>
<dbReference type="EMBL" id="BK016250">
    <property type="protein sequence ID" value="DAG05108.1"/>
    <property type="molecule type" value="Genomic_DNA"/>
</dbReference>
<organism evidence="4">
    <name type="scientific">Myoviridae sp. ctE3x18</name>
    <dbReference type="NCBI Taxonomy" id="2825059"/>
    <lineage>
        <taxon>Viruses</taxon>
        <taxon>Duplodnaviria</taxon>
        <taxon>Heunggongvirae</taxon>
        <taxon>Uroviricota</taxon>
        <taxon>Caudoviricetes</taxon>
    </lineage>
</organism>